<accession>A0A6A5QAG2</accession>
<evidence type="ECO:0000313" key="1">
    <source>
        <dbReference type="EMBL" id="KAF1911808.1"/>
    </source>
</evidence>
<sequence>MRTRLASTYGYMLHIGWGYAHQSHYDTNGRLQICHETGWRGTRSYEVSEGFRADMSTPQVAQHLVSLQEPRRATARDQVQLATLDGARQQRVHNILGPLLGCRVRLACGPLPFDADPFALIGSFCAEMSRQYDYGFCKLAPRNANQLESFDTSHTYPNVFGAGEMDALIRHEAHGPDGLKASSHSISWSATSNPAASACARKSFSRPAC</sequence>
<evidence type="ECO:0000313" key="2">
    <source>
        <dbReference type="Proteomes" id="UP000800096"/>
    </source>
</evidence>
<dbReference type="EMBL" id="ML979142">
    <property type="protein sequence ID" value="KAF1911808.1"/>
    <property type="molecule type" value="Genomic_DNA"/>
</dbReference>
<organism evidence="1 2">
    <name type="scientific">Ampelomyces quisqualis</name>
    <name type="common">Powdery mildew agent</name>
    <dbReference type="NCBI Taxonomy" id="50730"/>
    <lineage>
        <taxon>Eukaryota</taxon>
        <taxon>Fungi</taxon>
        <taxon>Dikarya</taxon>
        <taxon>Ascomycota</taxon>
        <taxon>Pezizomycotina</taxon>
        <taxon>Dothideomycetes</taxon>
        <taxon>Pleosporomycetidae</taxon>
        <taxon>Pleosporales</taxon>
        <taxon>Pleosporineae</taxon>
        <taxon>Phaeosphaeriaceae</taxon>
        <taxon>Ampelomyces</taxon>
    </lineage>
</organism>
<reference evidence="1" key="1">
    <citation type="journal article" date="2020" name="Stud. Mycol.">
        <title>101 Dothideomycetes genomes: a test case for predicting lifestyles and emergence of pathogens.</title>
        <authorList>
            <person name="Haridas S."/>
            <person name="Albert R."/>
            <person name="Binder M."/>
            <person name="Bloem J."/>
            <person name="Labutti K."/>
            <person name="Salamov A."/>
            <person name="Andreopoulos B."/>
            <person name="Baker S."/>
            <person name="Barry K."/>
            <person name="Bills G."/>
            <person name="Bluhm B."/>
            <person name="Cannon C."/>
            <person name="Castanera R."/>
            <person name="Culley D."/>
            <person name="Daum C."/>
            <person name="Ezra D."/>
            <person name="Gonzalez J."/>
            <person name="Henrissat B."/>
            <person name="Kuo A."/>
            <person name="Liang C."/>
            <person name="Lipzen A."/>
            <person name="Lutzoni F."/>
            <person name="Magnuson J."/>
            <person name="Mondo S."/>
            <person name="Nolan M."/>
            <person name="Ohm R."/>
            <person name="Pangilinan J."/>
            <person name="Park H.-J."/>
            <person name="Ramirez L."/>
            <person name="Alfaro M."/>
            <person name="Sun H."/>
            <person name="Tritt A."/>
            <person name="Yoshinaga Y."/>
            <person name="Zwiers L.-H."/>
            <person name="Turgeon B."/>
            <person name="Goodwin S."/>
            <person name="Spatafora J."/>
            <person name="Crous P."/>
            <person name="Grigoriev I."/>
        </authorList>
    </citation>
    <scope>NUCLEOTIDE SEQUENCE</scope>
    <source>
        <strain evidence="1">HMLAC05119</strain>
    </source>
</reference>
<name>A0A6A5QAG2_AMPQU</name>
<gene>
    <name evidence="1" type="ORF">BDU57DRAFT_523816</name>
</gene>
<dbReference type="Proteomes" id="UP000800096">
    <property type="component" value="Unassembled WGS sequence"/>
</dbReference>
<dbReference type="AlphaFoldDB" id="A0A6A5QAG2"/>
<protein>
    <submittedName>
        <fullName evidence="1">Uncharacterized protein</fullName>
    </submittedName>
</protein>
<keyword evidence="2" id="KW-1185">Reference proteome</keyword>
<proteinExistence type="predicted"/>